<dbReference type="EMBL" id="CABVHQ010000013">
    <property type="protein sequence ID" value="VVN90015.1"/>
    <property type="molecule type" value="Genomic_DNA"/>
</dbReference>
<gene>
    <name evidence="2" type="ORF">PS691_01790</name>
</gene>
<feature type="region of interest" description="Disordered" evidence="1">
    <location>
        <begin position="43"/>
        <end position="75"/>
    </location>
</feature>
<organism evidence="2 3">
    <name type="scientific">Pseudomonas fluorescens</name>
    <dbReference type="NCBI Taxonomy" id="294"/>
    <lineage>
        <taxon>Bacteria</taxon>
        <taxon>Pseudomonadati</taxon>
        <taxon>Pseudomonadota</taxon>
        <taxon>Gammaproteobacteria</taxon>
        <taxon>Pseudomonadales</taxon>
        <taxon>Pseudomonadaceae</taxon>
        <taxon>Pseudomonas</taxon>
    </lineage>
</organism>
<dbReference type="AlphaFoldDB" id="A0A5E7BEX0"/>
<sequence>MADRPVKLFNFEILFFHNRSRRTVERNPHEERPDLLTKTLEELDNNNPDFSKHELVQTPTENSLPPREVPEPEQR</sequence>
<evidence type="ECO:0000313" key="2">
    <source>
        <dbReference type="EMBL" id="VVN90015.1"/>
    </source>
</evidence>
<proteinExistence type="predicted"/>
<protein>
    <submittedName>
        <fullName evidence="2">Uncharacterized protein</fullName>
    </submittedName>
</protein>
<evidence type="ECO:0000256" key="1">
    <source>
        <dbReference type="SAM" id="MobiDB-lite"/>
    </source>
</evidence>
<evidence type="ECO:0000313" key="3">
    <source>
        <dbReference type="Proteomes" id="UP000337909"/>
    </source>
</evidence>
<name>A0A5E7BEX0_PSEFL</name>
<reference evidence="2 3" key="1">
    <citation type="submission" date="2019-09" db="EMBL/GenBank/DDBJ databases">
        <authorList>
            <person name="Chandra G."/>
            <person name="Truman W A."/>
        </authorList>
    </citation>
    <scope>NUCLEOTIDE SEQUENCE [LARGE SCALE GENOMIC DNA]</scope>
    <source>
        <strain evidence="2">PS691</strain>
    </source>
</reference>
<accession>A0A5E7BEX0</accession>
<dbReference type="Proteomes" id="UP000337909">
    <property type="component" value="Unassembled WGS sequence"/>
</dbReference>